<dbReference type="InterPro" id="IPR000100">
    <property type="entry name" value="RNase_P"/>
</dbReference>
<evidence type="ECO:0000256" key="4">
    <source>
        <dbReference type="ARBA" id="ARBA00022759"/>
    </source>
</evidence>
<comment type="catalytic activity">
    <reaction evidence="7">
        <text>Endonucleolytic cleavage of RNA, removing 5'-extranucleotides from tRNA precursor.</text>
        <dbReference type="EC" id="3.1.26.5"/>
    </reaction>
</comment>
<dbReference type="GO" id="GO:0004526">
    <property type="term" value="F:ribonuclease P activity"/>
    <property type="evidence" value="ECO:0007669"/>
    <property type="project" value="UniProtKB-EC"/>
</dbReference>
<dbReference type="NCBIfam" id="TIGR00188">
    <property type="entry name" value="rnpA"/>
    <property type="match status" value="1"/>
</dbReference>
<keyword evidence="6 7" id="KW-0694">RNA-binding</keyword>
<keyword evidence="5 7" id="KW-0378">Hydrolase</keyword>
<evidence type="ECO:0000256" key="8">
    <source>
        <dbReference type="NCBIfam" id="TIGR00188"/>
    </source>
</evidence>
<accession>A0ABY8QU00</accession>
<evidence type="ECO:0000313" key="10">
    <source>
        <dbReference type="Proteomes" id="UP001209083"/>
    </source>
</evidence>
<comment type="function">
    <text evidence="1 7">RNaseP catalyzes the removal of the 5'-leader sequence from pre-tRNA to produce the mature 5'-terminus. It can also cleave other RNA substrates such as 4.5S RNA. The protein component plays an auxiliary but essential role in vivo by binding to the 5'-leader sequence and broadening the substrate specificity of the ribozyme.</text>
</comment>
<dbReference type="RefSeq" id="WP_349638575.1">
    <property type="nucleotide sequence ID" value="NZ_CP090958.1"/>
</dbReference>
<dbReference type="PANTHER" id="PTHR33992">
    <property type="entry name" value="RIBONUCLEASE P PROTEIN COMPONENT"/>
    <property type="match status" value="1"/>
</dbReference>
<keyword evidence="4 7" id="KW-0255">Endonuclease</keyword>
<protein>
    <recommendedName>
        <fullName evidence="7 8">Ribonuclease P protein component</fullName>
        <shortName evidence="7">RNase P protein</shortName>
        <shortName evidence="7">RNaseP protein</shortName>
        <ecNumber evidence="7 8">3.1.26.5</ecNumber>
    </recommendedName>
    <alternativeName>
        <fullName evidence="7">Protein C5</fullName>
    </alternativeName>
</protein>
<evidence type="ECO:0000256" key="3">
    <source>
        <dbReference type="ARBA" id="ARBA00022722"/>
    </source>
</evidence>
<dbReference type="InterPro" id="IPR014721">
    <property type="entry name" value="Ribsml_uS5_D2-typ_fold_subgr"/>
</dbReference>
<dbReference type="EMBL" id="CP090958">
    <property type="protein sequence ID" value="WGW11784.1"/>
    <property type="molecule type" value="Genomic_DNA"/>
</dbReference>
<dbReference type="PROSITE" id="PS00648">
    <property type="entry name" value="RIBONUCLEASE_P"/>
    <property type="match status" value="1"/>
</dbReference>
<keyword evidence="10" id="KW-1185">Reference proteome</keyword>
<dbReference type="SUPFAM" id="SSF54211">
    <property type="entry name" value="Ribosomal protein S5 domain 2-like"/>
    <property type="match status" value="1"/>
</dbReference>
<reference evidence="9 10" key="1">
    <citation type="submission" date="2023-05" db="EMBL/GenBank/DDBJ databases">
        <title>Lithophilousrod everest ZFBP1038 complete genpme.</title>
        <authorList>
            <person name="Tian M."/>
        </authorList>
    </citation>
    <scope>NUCLEOTIDE SEQUENCE [LARGE SCALE GENOMIC DNA]</scope>
    <source>
        <strain evidence="9 10">ZFBP1038</strain>
    </source>
</reference>
<dbReference type="InterPro" id="IPR020568">
    <property type="entry name" value="Ribosomal_Su5_D2-typ_SF"/>
</dbReference>
<sequence length="126" mass="13971">MLPREHRLRRSQDFSLVFRKGKRFGAKRLVVHLYIDTETHAERVGFVVSKAVGNAVARNLVKRRLRAIVARHRDQLPGGAMLVIRALPGAADAAFGDLEVEVLGGLKRFGRIQSESGSSANAEDRQ</sequence>
<evidence type="ECO:0000256" key="5">
    <source>
        <dbReference type="ARBA" id="ARBA00022801"/>
    </source>
</evidence>
<evidence type="ECO:0000256" key="1">
    <source>
        <dbReference type="ARBA" id="ARBA00002663"/>
    </source>
</evidence>
<dbReference type="EC" id="3.1.26.5" evidence="7 8"/>
<evidence type="ECO:0000256" key="6">
    <source>
        <dbReference type="ARBA" id="ARBA00022884"/>
    </source>
</evidence>
<dbReference type="InterPro" id="IPR020539">
    <property type="entry name" value="RNase_P_CS"/>
</dbReference>
<proteinExistence type="inferred from homology"/>
<dbReference type="PANTHER" id="PTHR33992:SF1">
    <property type="entry name" value="RIBONUCLEASE P PROTEIN COMPONENT"/>
    <property type="match status" value="1"/>
</dbReference>
<keyword evidence="2 7" id="KW-0819">tRNA processing</keyword>
<dbReference type="Pfam" id="PF00825">
    <property type="entry name" value="Ribonuclease_P"/>
    <property type="match status" value="1"/>
</dbReference>
<organism evidence="9 10">
    <name type="scientific">Saxibacter everestensis</name>
    <dbReference type="NCBI Taxonomy" id="2909229"/>
    <lineage>
        <taxon>Bacteria</taxon>
        <taxon>Bacillati</taxon>
        <taxon>Actinomycetota</taxon>
        <taxon>Actinomycetes</taxon>
        <taxon>Micrococcales</taxon>
        <taxon>Brevibacteriaceae</taxon>
        <taxon>Saxibacter</taxon>
    </lineage>
</organism>
<dbReference type="Gene3D" id="3.30.230.10">
    <property type="match status" value="1"/>
</dbReference>
<name>A0ABY8QU00_9MICO</name>
<comment type="subunit">
    <text evidence="7">Consists of a catalytic RNA component (M1 or rnpB) and a protein subunit.</text>
</comment>
<dbReference type="HAMAP" id="MF_00227">
    <property type="entry name" value="RNase_P"/>
    <property type="match status" value="1"/>
</dbReference>
<evidence type="ECO:0000256" key="2">
    <source>
        <dbReference type="ARBA" id="ARBA00022694"/>
    </source>
</evidence>
<comment type="similarity">
    <text evidence="7">Belongs to the RnpA family.</text>
</comment>
<evidence type="ECO:0000256" key="7">
    <source>
        <dbReference type="HAMAP-Rule" id="MF_00227"/>
    </source>
</evidence>
<gene>
    <name evidence="7 9" type="primary">rnpA</name>
    <name evidence="9" type="ORF">LWF01_17095</name>
</gene>
<keyword evidence="3 7" id="KW-0540">Nuclease</keyword>
<dbReference type="Proteomes" id="UP001209083">
    <property type="component" value="Chromosome"/>
</dbReference>
<evidence type="ECO:0000313" key="9">
    <source>
        <dbReference type="EMBL" id="WGW11784.1"/>
    </source>
</evidence>